<reference evidence="2 3" key="1">
    <citation type="journal article" date="2016" name="Environ. Microbiol.">
        <title>Genomic resolution of a cold subsurface aquifer community provides metabolic insights for novel microbes adapted to high CO concentrations.</title>
        <authorList>
            <person name="Probst A.J."/>
            <person name="Castelle C.J."/>
            <person name="Singh A."/>
            <person name="Brown C.T."/>
            <person name="Anantharaman K."/>
            <person name="Sharon I."/>
            <person name="Hug L.A."/>
            <person name="Burstein D."/>
            <person name="Emerson J.B."/>
            <person name="Thomas B.C."/>
            <person name="Banfield J.F."/>
        </authorList>
    </citation>
    <scope>NUCLEOTIDE SEQUENCE [LARGE SCALE GENOMIC DNA]</scope>
    <source>
        <strain evidence="2">CG1_02_47_37</strain>
    </source>
</reference>
<feature type="transmembrane region" description="Helical" evidence="1">
    <location>
        <begin position="157"/>
        <end position="177"/>
    </location>
</feature>
<dbReference type="EMBL" id="MNUI01000073">
    <property type="protein sequence ID" value="OIN88402.1"/>
    <property type="molecule type" value="Genomic_DNA"/>
</dbReference>
<feature type="transmembrane region" description="Helical" evidence="1">
    <location>
        <begin position="236"/>
        <end position="255"/>
    </location>
</feature>
<keyword evidence="1" id="KW-0472">Membrane</keyword>
<evidence type="ECO:0000313" key="2">
    <source>
        <dbReference type="EMBL" id="OIN88402.1"/>
    </source>
</evidence>
<evidence type="ECO:0000256" key="1">
    <source>
        <dbReference type="SAM" id="Phobius"/>
    </source>
</evidence>
<feature type="transmembrane region" description="Helical" evidence="1">
    <location>
        <begin position="42"/>
        <end position="63"/>
    </location>
</feature>
<organism evidence="2 3">
    <name type="scientific">Candidatus Beckwithbacteria bacterium CG1_02_47_37</name>
    <dbReference type="NCBI Taxonomy" id="1805034"/>
    <lineage>
        <taxon>Bacteria</taxon>
        <taxon>Candidatus Beckwithiibacteriota</taxon>
    </lineage>
</organism>
<dbReference type="STRING" id="1805034.AUJ59_03950"/>
<feature type="transmembrane region" description="Helical" evidence="1">
    <location>
        <begin position="70"/>
        <end position="88"/>
    </location>
</feature>
<gene>
    <name evidence="2" type="ORF">AUJ59_03950</name>
</gene>
<feature type="transmembrane region" description="Helical" evidence="1">
    <location>
        <begin position="213"/>
        <end position="229"/>
    </location>
</feature>
<comment type="caution">
    <text evidence="2">The sequence shown here is derived from an EMBL/GenBank/DDBJ whole genome shotgun (WGS) entry which is preliminary data.</text>
</comment>
<dbReference type="Pfam" id="PF26314">
    <property type="entry name" value="MptA_B_family"/>
    <property type="match status" value="1"/>
</dbReference>
<accession>A0A1J4RPT2</accession>
<evidence type="ECO:0000313" key="3">
    <source>
        <dbReference type="Proteomes" id="UP000183144"/>
    </source>
</evidence>
<name>A0A1J4RPT2_9BACT</name>
<feature type="transmembrane region" description="Helical" evidence="1">
    <location>
        <begin position="302"/>
        <end position="324"/>
    </location>
</feature>
<dbReference type="Proteomes" id="UP000183144">
    <property type="component" value="Unassembled WGS sequence"/>
</dbReference>
<dbReference type="AlphaFoldDB" id="A0A1J4RPT2"/>
<proteinExistence type="predicted"/>
<keyword evidence="1" id="KW-1133">Transmembrane helix</keyword>
<protein>
    <recommendedName>
        <fullName evidence="4">DUF2029 domain-containing protein</fullName>
    </recommendedName>
</protein>
<keyword evidence="1" id="KW-0812">Transmembrane</keyword>
<sequence length="355" mass="41657">MIIFILLWLLLVLYSFTRQDLNLTWYNQLTTPLQTLGWYQRPLVTLIFIFLSLLFFSCYLYCLRKHSTPGWNVLFLIAFMGIFAYPMFSYDLFNYLFNAKMILIYHANPYLQTAIEFSPDPSLRFMQNVHTPAPYAYGWTMASLLPGLVWFSGKFTLAFWAMKVFIAGFWLGQLWILKKLVTKLFPVEPWRFWLFALNPLVLVETLINGHNDVVMMFLALLAYMFWLNYAKLKAFIFLLLSASIKYATVVLLPTFHLRGGKLDIPAWSSLALLAVMFTRPDQLHSWYLIWAFSFAVLAKPKWLVSLFTALTFGALLRYAPYIYFGHWDPPVYFLRNLIWVSSLVLTPLLLKFFKA</sequence>
<evidence type="ECO:0008006" key="4">
    <source>
        <dbReference type="Google" id="ProtNLM"/>
    </source>
</evidence>
<feature type="transmembrane region" description="Helical" evidence="1">
    <location>
        <begin position="336"/>
        <end position="353"/>
    </location>
</feature>